<accession>A0A7Z0LDF5</accession>
<dbReference type="RefSeq" id="WP_179923927.1">
    <property type="nucleotide sequence ID" value="NZ_CP128228.1"/>
</dbReference>
<proteinExistence type="predicted"/>
<keyword evidence="2" id="KW-1185">Reference proteome</keyword>
<protein>
    <submittedName>
        <fullName evidence="1">DUF2969 domain-containing protein</fullName>
    </submittedName>
</protein>
<sequence>MSRKEKKIEIQLKDHSVKVGAETFEGYQLMIGKQVVGEIAELDNQFALVSNGNVQEFHKKLEQAIEKVIESYNLSK</sequence>
<dbReference type="EMBL" id="JACBYG010000051">
    <property type="protein sequence ID" value="NYS49337.1"/>
    <property type="molecule type" value="Genomic_DNA"/>
</dbReference>
<dbReference type="Proteomes" id="UP000563349">
    <property type="component" value="Unassembled WGS sequence"/>
</dbReference>
<organism evidence="1 2">
    <name type="scientific">Streptococcus danieliae</name>
    <dbReference type="NCBI Taxonomy" id="747656"/>
    <lineage>
        <taxon>Bacteria</taxon>
        <taxon>Bacillati</taxon>
        <taxon>Bacillota</taxon>
        <taxon>Bacilli</taxon>
        <taxon>Lactobacillales</taxon>
        <taxon>Streptococcaceae</taxon>
        <taxon>Streptococcus</taxon>
    </lineage>
</organism>
<reference evidence="1 2" key="1">
    <citation type="submission" date="2020-07" db="EMBL/GenBank/DDBJ databases">
        <title>MOT database genomes.</title>
        <authorList>
            <person name="Joseph S."/>
            <person name="Aduse-Opoku J."/>
            <person name="Hashim A."/>
            <person name="Wade W."/>
            <person name="Curtis M."/>
        </authorList>
    </citation>
    <scope>NUCLEOTIDE SEQUENCE [LARGE SCALE GENOMIC DNA]</scope>
    <source>
        <strain evidence="1 2">CCW311</strain>
    </source>
</reference>
<evidence type="ECO:0000313" key="1">
    <source>
        <dbReference type="EMBL" id="NYS49337.1"/>
    </source>
</evidence>
<comment type="caution">
    <text evidence="1">The sequence shown here is derived from an EMBL/GenBank/DDBJ whole genome shotgun (WGS) entry which is preliminary data.</text>
</comment>
<name>A0A7Z0LDF5_9STRE</name>
<dbReference type="InterPro" id="IPR021351">
    <property type="entry name" value="DUF2969"/>
</dbReference>
<dbReference type="Pfam" id="PF11184">
    <property type="entry name" value="DUF2969"/>
    <property type="match status" value="1"/>
</dbReference>
<gene>
    <name evidence="1" type="ORF">HZY93_05040</name>
</gene>
<dbReference type="AlphaFoldDB" id="A0A7Z0LDF5"/>
<evidence type="ECO:0000313" key="2">
    <source>
        <dbReference type="Proteomes" id="UP000563349"/>
    </source>
</evidence>